<dbReference type="PANTHER" id="PTHR42771:SF2">
    <property type="entry name" value="IRON(3+)-HYDROXAMATE IMPORT ATP-BINDING PROTEIN FHUC"/>
    <property type="match status" value="1"/>
</dbReference>
<evidence type="ECO:0000256" key="7">
    <source>
        <dbReference type="ARBA" id="ARBA00022840"/>
    </source>
</evidence>
<keyword evidence="6" id="KW-0547">Nucleotide-binding</keyword>
<evidence type="ECO:0000256" key="3">
    <source>
        <dbReference type="ARBA" id="ARBA00022448"/>
    </source>
</evidence>
<dbReference type="PROSITE" id="PS00211">
    <property type="entry name" value="ABC_TRANSPORTER_1"/>
    <property type="match status" value="1"/>
</dbReference>
<dbReference type="EMBL" id="JAHCQH010000017">
    <property type="protein sequence ID" value="MBS9478185.1"/>
    <property type="molecule type" value="Genomic_DNA"/>
</dbReference>
<dbReference type="GO" id="GO:0005524">
    <property type="term" value="F:ATP binding"/>
    <property type="evidence" value="ECO:0007669"/>
    <property type="project" value="UniProtKB-KW"/>
</dbReference>
<keyword evidence="3" id="KW-0813">Transport</keyword>
<evidence type="ECO:0000256" key="2">
    <source>
        <dbReference type="ARBA" id="ARBA00005417"/>
    </source>
</evidence>
<comment type="caution">
    <text evidence="12">The sequence shown here is derived from an EMBL/GenBank/DDBJ whole genome shotgun (WGS) entry which is preliminary data.</text>
</comment>
<dbReference type="PROSITE" id="PS50893">
    <property type="entry name" value="ABC_TRANSPORTER_2"/>
    <property type="match status" value="1"/>
</dbReference>
<evidence type="ECO:0000256" key="5">
    <source>
        <dbReference type="ARBA" id="ARBA00022496"/>
    </source>
</evidence>
<evidence type="ECO:0000256" key="6">
    <source>
        <dbReference type="ARBA" id="ARBA00022741"/>
    </source>
</evidence>
<evidence type="ECO:0000256" key="4">
    <source>
        <dbReference type="ARBA" id="ARBA00022475"/>
    </source>
</evidence>
<evidence type="ECO:0000313" key="12">
    <source>
        <dbReference type="EMBL" id="MBS9478185.1"/>
    </source>
</evidence>
<keyword evidence="9" id="KW-0406">Ion transport</keyword>
<evidence type="ECO:0000256" key="10">
    <source>
        <dbReference type="ARBA" id="ARBA00023136"/>
    </source>
</evidence>
<dbReference type="SUPFAM" id="SSF52540">
    <property type="entry name" value="P-loop containing nucleoside triphosphate hydrolases"/>
    <property type="match status" value="1"/>
</dbReference>
<proteinExistence type="inferred from homology"/>
<dbReference type="InterPro" id="IPR003439">
    <property type="entry name" value="ABC_transporter-like_ATP-bd"/>
</dbReference>
<keyword evidence="4" id="KW-1003">Cell membrane</keyword>
<dbReference type="InterPro" id="IPR027417">
    <property type="entry name" value="P-loop_NTPase"/>
</dbReference>
<keyword evidence="10" id="KW-0472">Membrane</keyword>
<sequence>MSEAAGPVRLRANAIRVGYRGRDVLHDLTFAVPSYRFTALLGPNGSGKSTLLRALAGLTPLRAGEVTLDGLAIPMLSRRRLAEMISLLPQTPRAPDDLAVADLVAQGRYPHRRLFTPWSLQDQAICNDSMRLTDVDGLAARLLGRLSGGQRQRAWIAMTLAQSADILLLDEPTTYLDIAHQLDILDLLRRLVREQGKTIVAVLHDINHAARFADHICLLKEGRIVASGSPRDIIQPSHLREAFSIEATILHDPYDGVPVCVARK</sequence>
<evidence type="ECO:0000313" key="13">
    <source>
        <dbReference type="Proteomes" id="UP001166585"/>
    </source>
</evidence>
<evidence type="ECO:0000259" key="11">
    <source>
        <dbReference type="PROSITE" id="PS50893"/>
    </source>
</evidence>
<keyword evidence="5" id="KW-0410">Iron transport</keyword>
<dbReference type="InterPro" id="IPR051535">
    <property type="entry name" value="Siderophore_ABC-ATPase"/>
</dbReference>
<feature type="domain" description="ABC transporter" evidence="11">
    <location>
        <begin position="10"/>
        <end position="246"/>
    </location>
</feature>
<name>A0ABS5R949_9HYPH</name>
<gene>
    <name evidence="12" type="ORF">KIP89_13805</name>
</gene>
<dbReference type="RefSeq" id="WP_213755988.1">
    <property type="nucleotide sequence ID" value="NZ_JAHCQH010000017.1"/>
</dbReference>
<comment type="subcellular location">
    <subcellularLocation>
        <location evidence="1">Cell membrane</location>
        <topology evidence="1">Peripheral membrane protein</topology>
    </subcellularLocation>
</comment>
<dbReference type="SMART" id="SM00382">
    <property type="entry name" value="AAA"/>
    <property type="match status" value="1"/>
</dbReference>
<protein>
    <submittedName>
        <fullName evidence="12">ABC transporter ATP-binding protein</fullName>
    </submittedName>
</protein>
<dbReference type="Gene3D" id="3.40.50.300">
    <property type="entry name" value="P-loop containing nucleotide triphosphate hydrolases"/>
    <property type="match status" value="1"/>
</dbReference>
<keyword evidence="8" id="KW-0408">Iron</keyword>
<dbReference type="CDD" id="cd03214">
    <property type="entry name" value="ABC_Iron-Siderophores_B12_Hemin"/>
    <property type="match status" value="1"/>
</dbReference>
<comment type="similarity">
    <text evidence="2">Belongs to the ABC transporter superfamily.</text>
</comment>
<dbReference type="PANTHER" id="PTHR42771">
    <property type="entry name" value="IRON(3+)-HYDROXAMATE IMPORT ATP-BINDING PROTEIN FHUC"/>
    <property type="match status" value="1"/>
</dbReference>
<evidence type="ECO:0000256" key="1">
    <source>
        <dbReference type="ARBA" id="ARBA00004202"/>
    </source>
</evidence>
<dbReference type="InterPro" id="IPR003593">
    <property type="entry name" value="AAA+_ATPase"/>
</dbReference>
<dbReference type="InterPro" id="IPR017871">
    <property type="entry name" value="ABC_transporter-like_CS"/>
</dbReference>
<evidence type="ECO:0000256" key="8">
    <source>
        <dbReference type="ARBA" id="ARBA00023004"/>
    </source>
</evidence>
<evidence type="ECO:0000256" key="9">
    <source>
        <dbReference type="ARBA" id="ARBA00023065"/>
    </source>
</evidence>
<reference evidence="12" key="1">
    <citation type="submission" date="2021-05" db="EMBL/GenBank/DDBJ databases">
        <authorList>
            <person name="Sun Q."/>
            <person name="Inoue M."/>
        </authorList>
    </citation>
    <scope>NUCLEOTIDE SEQUENCE</scope>
    <source>
        <strain evidence="12">VKM B-3255</strain>
    </source>
</reference>
<dbReference type="Proteomes" id="UP001166585">
    <property type="component" value="Unassembled WGS sequence"/>
</dbReference>
<keyword evidence="13" id="KW-1185">Reference proteome</keyword>
<organism evidence="12 13">
    <name type="scientific">Ancylobacter radicis</name>
    <dbReference type="NCBI Taxonomy" id="2836179"/>
    <lineage>
        <taxon>Bacteria</taxon>
        <taxon>Pseudomonadati</taxon>
        <taxon>Pseudomonadota</taxon>
        <taxon>Alphaproteobacteria</taxon>
        <taxon>Hyphomicrobiales</taxon>
        <taxon>Xanthobacteraceae</taxon>
        <taxon>Ancylobacter</taxon>
    </lineage>
</organism>
<dbReference type="Pfam" id="PF00005">
    <property type="entry name" value="ABC_tran"/>
    <property type="match status" value="1"/>
</dbReference>
<keyword evidence="7 12" id="KW-0067">ATP-binding</keyword>
<accession>A0ABS5R949</accession>